<comment type="similarity">
    <text evidence="1">Belongs to the glycosyltransferase 2 family.</text>
</comment>
<dbReference type="Proteomes" id="UP000002432">
    <property type="component" value="Chromosome"/>
</dbReference>
<dbReference type="CDD" id="cd06423">
    <property type="entry name" value="CESA_like"/>
    <property type="match status" value="1"/>
</dbReference>
<keyword evidence="4" id="KW-0812">Transmembrane</keyword>
<sequence>MIPLAYESLLKALRAVDHTVVYVYALRFYGLYPILMSWVWISLSLFFRRRQEDTEMEMSGPAPMVSILVPAFAEAETIDDTIEALLKLDYPNYEVILVNDCSPDNTAEVVRQYLDDPRIRLLNKQVNEGKAMALNDALPMCRGEILVVIDADIIVSRDLLNYMVPHFAGTRVAAVTGNPRVRNRVSILQHLQAVEFSSIVSMQRRAQRVLGRVLTVSGAVFAVRRSALLELGGFTPHMATEDIDLTWRLQMKFWDVRYEPRAVVWMQVPLSLRELWKQRKRWARGLVQVLKRHREVPTNWKMRRMWPIFYESIFSILWSYVFVLMTSYWLISLAVGYAPRGVSPFPNFWGMMIATTCLLQLFIGAWVDRQYDPGIMWSFPEAVFYPVIYWMLMALITSFYTIPALFKKPPRVQTWRIRRGPA</sequence>
<dbReference type="KEGG" id="aba:Acid345_3362"/>
<dbReference type="PANTHER" id="PTHR43630">
    <property type="entry name" value="POLY-BETA-1,6-N-ACETYL-D-GLUCOSAMINE SYNTHASE"/>
    <property type="match status" value="1"/>
</dbReference>
<evidence type="ECO:0000256" key="4">
    <source>
        <dbReference type="SAM" id="Phobius"/>
    </source>
</evidence>
<evidence type="ECO:0000256" key="1">
    <source>
        <dbReference type="ARBA" id="ARBA00006739"/>
    </source>
</evidence>
<dbReference type="EMBL" id="CP000360">
    <property type="protein sequence ID" value="ABF42363.1"/>
    <property type="molecule type" value="Genomic_DNA"/>
</dbReference>
<protein>
    <submittedName>
        <fullName evidence="5">Glycosyl transferase, family 2</fullName>
    </submittedName>
</protein>
<dbReference type="PANTHER" id="PTHR43630:SF1">
    <property type="entry name" value="POLY-BETA-1,6-N-ACETYL-D-GLUCOSAMINE SYNTHASE"/>
    <property type="match status" value="1"/>
</dbReference>
<dbReference type="AlphaFoldDB" id="Q1IL87"/>
<feature type="transmembrane region" description="Helical" evidence="4">
    <location>
        <begin position="348"/>
        <end position="367"/>
    </location>
</feature>
<dbReference type="GO" id="GO:0016757">
    <property type="term" value="F:glycosyltransferase activity"/>
    <property type="evidence" value="ECO:0007669"/>
    <property type="project" value="UniProtKB-KW"/>
</dbReference>
<evidence type="ECO:0000256" key="3">
    <source>
        <dbReference type="ARBA" id="ARBA00022679"/>
    </source>
</evidence>
<evidence type="ECO:0000256" key="2">
    <source>
        <dbReference type="ARBA" id="ARBA00022676"/>
    </source>
</evidence>
<dbReference type="RefSeq" id="WP_011524162.1">
    <property type="nucleotide sequence ID" value="NC_008009.1"/>
</dbReference>
<keyword evidence="4" id="KW-0472">Membrane</keyword>
<evidence type="ECO:0000313" key="5">
    <source>
        <dbReference type="EMBL" id="ABF42363.1"/>
    </source>
</evidence>
<gene>
    <name evidence="5" type="ordered locus">Acid345_3362</name>
</gene>
<dbReference type="HOGENOM" id="CLU_023978_0_1_0"/>
<accession>Q1IL87</accession>
<keyword evidence="4" id="KW-1133">Transmembrane helix</keyword>
<dbReference type="Pfam" id="PF13641">
    <property type="entry name" value="Glyco_tranf_2_3"/>
    <property type="match status" value="1"/>
</dbReference>
<feature type="transmembrane region" description="Helical" evidence="4">
    <location>
        <begin position="20"/>
        <end position="41"/>
    </location>
</feature>
<evidence type="ECO:0000313" key="6">
    <source>
        <dbReference type="Proteomes" id="UP000002432"/>
    </source>
</evidence>
<feature type="transmembrane region" description="Helical" evidence="4">
    <location>
        <begin position="313"/>
        <end position="336"/>
    </location>
</feature>
<feature type="transmembrane region" description="Helical" evidence="4">
    <location>
        <begin position="387"/>
        <end position="406"/>
    </location>
</feature>
<keyword evidence="3 5" id="KW-0808">Transferase</keyword>
<dbReference type="Gene3D" id="3.90.550.10">
    <property type="entry name" value="Spore Coat Polysaccharide Biosynthesis Protein SpsA, Chain A"/>
    <property type="match status" value="1"/>
</dbReference>
<dbReference type="eggNOG" id="COG1215">
    <property type="taxonomic scope" value="Bacteria"/>
</dbReference>
<dbReference type="InterPro" id="IPR029044">
    <property type="entry name" value="Nucleotide-diphossugar_trans"/>
</dbReference>
<dbReference type="STRING" id="204669.Acid345_3362"/>
<dbReference type="CAZy" id="GT2">
    <property type="family name" value="Glycosyltransferase Family 2"/>
</dbReference>
<keyword evidence="2" id="KW-0328">Glycosyltransferase</keyword>
<dbReference type="SUPFAM" id="SSF53448">
    <property type="entry name" value="Nucleotide-diphospho-sugar transferases"/>
    <property type="match status" value="1"/>
</dbReference>
<keyword evidence="6" id="KW-1185">Reference proteome</keyword>
<organism evidence="5 6">
    <name type="scientific">Koribacter versatilis (strain Ellin345)</name>
    <dbReference type="NCBI Taxonomy" id="204669"/>
    <lineage>
        <taxon>Bacteria</taxon>
        <taxon>Pseudomonadati</taxon>
        <taxon>Acidobacteriota</taxon>
        <taxon>Terriglobia</taxon>
        <taxon>Terriglobales</taxon>
        <taxon>Candidatus Korobacteraceae</taxon>
        <taxon>Candidatus Korobacter</taxon>
    </lineage>
</organism>
<reference evidence="5 6" key="1">
    <citation type="journal article" date="2009" name="Appl. Environ. Microbiol.">
        <title>Three genomes from the phylum Acidobacteria provide insight into the lifestyles of these microorganisms in soils.</title>
        <authorList>
            <person name="Ward N.L."/>
            <person name="Challacombe J.F."/>
            <person name="Janssen P.H."/>
            <person name="Henrissat B."/>
            <person name="Coutinho P.M."/>
            <person name="Wu M."/>
            <person name="Xie G."/>
            <person name="Haft D.H."/>
            <person name="Sait M."/>
            <person name="Badger J."/>
            <person name="Barabote R.D."/>
            <person name="Bradley B."/>
            <person name="Brettin T.S."/>
            <person name="Brinkac L.M."/>
            <person name="Bruce D."/>
            <person name="Creasy T."/>
            <person name="Daugherty S.C."/>
            <person name="Davidsen T.M."/>
            <person name="DeBoy R.T."/>
            <person name="Detter J.C."/>
            <person name="Dodson R.J."/>
            <person name="Durkin A.S."/>
            <person name="Ganapathy A."/>
            <person name="Gwinn-Giglio M."/>
            <person name="Han C.S."/>
            <person name="Khouri H."/>
            <person name="Kiss H."/>
            <person name="Kothari S.P."/>
            <person name="Madupu R."/>
            <person name="Nelson K.E."/>
            <person name="Nelson W.C."/>
            <person name="Paulsen I."/>
            <person name="Penn K."/>
            <person name="Ren Q."/>
            <person name="Rosovitz M.J."/>
            <person name="Selengut J.D."/>
            <person name="Shrivastava S."/>
            <person name="Sullivan S.A."/>
            <person name="Tapia R."/>
            <person name="Thompson L.S."/>
            <person name="Watkins K.L."/>
            <person name="Yang Q."/>
            <person name="Yu C."/>
            <person name="Zafar N."/>
            <person name="Zhou L."/>
            <person name="Kuske C.R."/>
        </authorList>
    </citation>
    <scope>NUCLEOTIDE SEQUENCE [LARGE SCALE GENOMIC DNA]</scope>
    <source>
        <strain evidence="5 6">Ellin345</strain>
    </source>
</reference>
<proteinExistence type="inferred from homology"/>
<dbReference type="EnsemblBacteria" id="ABF42363">
    <property type="protein sequence ID" value="ABF42363"/>
    <property type="gene ID" value="Acid345_3362"/>
</dbReference>
<name>Q1IL87_KORVE</name>